<dbReference type="AlphaFoldDB" id="A0A1J1HS78"/>
<gene>
    <name evidence="1" type="ORF">CLUMA_CG004525</name>
</gene>
<dbReference type="Proteomes" id="UP000183832">
    <property type="component" value="Unassembled WGS sequence"/>
</dbReference>
<keyword evidence="2" id="KW-1185">Reference proteome</keyword>
<reference evidence="1 2" key="1">
    <citation type="submission" date="2015-04" db="EMBL/GenBank/DDBJ databases">
        <authorList>
            <person name="Syromyatnikov M.Y."/>
            <person name="Popov V.N."/>
        </authorList>
    </citation>
    <scope>NUCLEOTIDE SEQUENCE [LARGE SCALE GENOMIC DNA]</scope>
</reference>
<proteinExistence type="predicted"/>
<accession>A0A1J1HS78</accession>
<protein>
    <submittedName>
        <fullName evidence="1">CLUMA_CG004525, isoform A</fullName>
    </submittedName>
</protein>
<organism evidence="1 2">
    <name type="scientific">Clunio marinus</name>
    <dbReference type="NCBI Taxonomy" id="568069"/>
    <lineage>
        <taxon>Eukaryota</taxon>
        <taxon>Metazoa</taxon>
        <taxon>Ecdysozoa</taxon>
        <taxon>Arthropoda</taxon>
        <taxon>Hexapoda</taxon>
        <taxon>Insecta</taxon>
        <taxon>Pterygota</taxon>
        <taxon>Neoptera</taxon>
        <taxon>Endopterygota</taxon>
        <taxon>Diptera</taxon>
        <taxon>Nematocera</taxon>
        <taxon>Chironomoidea</taxon>
        <taxon>Chironomidae</taxon>
        <taxon>Clunio</taxon>
    </lineage>
</organism>
<sequence>MKNIFTAFPLTCNQRALKQNSTETNVEEDLKVSETEINFSRHTIFCQLSGSHKTEVLNDPEICCVNCVCVCWSI</sequence>
<dbReference type="EMBL" id="CVRI01000020">
    <property type="protein sequence ID" value="CRK90835.1"/>
    <property type="molecule type" value="Genomic_DNA"/>
</dbReference>
<evidence type="ECO:0000313" key="1">
    <source>
        <dbReference type="EMBL" id="CRK90835.1"/>
    </source>
</evidence>
<evidence type="ECO:0000313" key="2">
    <source>
        <dbReference type="Proteomes" id="UP000183832"/>
    </source>
</evidence>
<name>A0A1J1HS78_9DIPT</name>